<reference evidence="1 2" key="1">
    <citation type="submission" date="2016-10" db="EMBL/GenBank/DDBJ databases">
        <authorList>
            <person name="de Groot N.N."/>
        </authorList>
    </citation>
    <scope>NUCLEOTIDE SEQUENCE [LARGE SCALE GENOMIC DNA]</scope>
    <source>
        <strain evidence="1 2">CGMCC 4.5506</strain>
    </source>
</reference>
<gene>
    <name evidence="1" type="ORF">SAMN05421630_115133</name>
</gene>
<evidence type="ECO:0000313" key="1">
    <source>
        <dbReference type="EMBL" id="SDD97812.1"/>
    </source>
</evidence>
<sequence>MKPMRVGVYVDAFNVYYGARAQCGRGTPGWRWLDLAAREALGDARDHLASDWRPAGSALSDLEAEARVAARDRIAEAKMLIDQAKTALYTAQPGGDS</sequence>
<proteinExistence type="predicted"/>
<name>A0A1G6Z5U6_9PSEU</name>
<dbReference type="Proteomes" id="UP000199494">
    <property type="component" value="Unassembled WGS sequence"/>
</dbReference>
<dbReference type="AlphaFoldDB" id="A0A1G6Z5U6"/>
<accession>A0A1G6Z5U6</accession>
<evidence type="ECO:0000313" key="2">
    <source>
        <dbReference type="Proteomes" id="UP000199494"/>
    </source>
</evidence>
<dbReference type="EMBL" id="FMZE01000015">
    <property type="protein sequence ID" value="SDD97812.1"/>
    <property type="molecule type" value="Genomic_DNA"/>
</dbReference>
<dbReference type="STRING" id="530584.SAMN05421630_115133"/>
<organism evidence="1 2">
    <name type="scientific">Prauserella marina</name>
    <dbReference type="NCBI Taxonomy" id="530584"/>
    <lineage>
        <taxon>Bacteria</taxon>
        <taxon>Bacillati</taxon>
        <taxon>Actinomycetota</taxon>
        <taxon>Actinomycetes</taxon>
        <taxon>Pseudonocardiales</taxon>
        <taxon>Pseudonocardiaceae</taxon>
        <taxon>Prauserella</taxon>
    </lineage>
</organism>
<protein>
    <submittedName>
        <fullName evidence="1">Uncharacterized protein</fullName>
    </submittedName>
</protein>
<keyword evidence="2" id="KW-1185">Reference proteome</keyword>